<proteinExistence type="predicted"/>
<gene>
    <name evidence="1" type="ORF">ASPFODRAFT_329621</name>
</gene>
<dbReference type="AlphaFoldDB" id="A0A1M3T7D4"/>
<organism evidence="1 2">
    <name type="scientific">Aspergillus luchuensis (strain CBS 106.47)</name>
    <dbReference type="NCBI Taxonomy" id="1137211"/>
    <lineage>
        <taxon>Eukaryota</taxon>
        <taxon>Fungi</taxon>
        <taxon>Dikarya</taxon>
        <taxon>Ascomycota</taxon>
        <taxon>Pezizomycotina</taxon>
        <taxon>Eurotiomycetes</taxon>
        <taxon>Eurotiomycetidae</taxon>
        <taxon>Eurotiales</taxon>
        <taxon>Aspergillaceae</taxon>
        <taxon>Aspergillus</taxon>
        <taxon>Aspergillus subgen. Circumdati</taxon>
    </lineage>
</organism>
<evidence type="ECO:0000313" key="2">
    <source>
        <dbReference type="Proteomes" id="UP000184063"/>
    </source>
</evidence>
<evidence type="ECO:0000313" key="1">
    <source>
        <dbReference type="EMBL" id="OJZ82651.1"/>
    </source>
</evidence>
<reference evidence="2" key="1">
    <citation type="journal article" date="2017" name="Genome Biol.">
        <title>Comparative genomics reveals high biological diversity and specific adaptations in the industrially and medically important fungal genus Aspergillus.</title>
        <authorList>
            <person name="de Vries R.P."/>
            <person name="Riley R."/>
            <person name="Wiebenga A."/>
            <person name="Aguilar-Osorio G."/>
            <person name="Amillis S."/>
            <person name="Uchima C.A."/>
            <person name="Anderluh G."/>
            <person name="Asadollahi M."/>
            <person name="Askin M."/>
            <person name="Barry K."/>
            <person name="Battaglia E."/>
            <person name="Bayram O."/>
            <person name="Benocci T."/>
            <person name="Braus-Stromeyer S.A."/>
            <person name="Caldana C."/>
            <person name="Canovas D."/>
            <person name="Cerqueira G.C."/>
            <person name="Chen F."/>
            <person name="Chen W."/>
            <person name="Choi C."/>
            <person name="Clum A."/>
            <person name="Dos Santos R.A."/>
            <person name="Damasio A.R."/>
            <person name="Diallinas G."/>
            <person name="Emri T."/>
            <person name="Fekete E."/>
            <person name="Flipphi M."/>
            <person name="Freyberg S."/>
            <person name="Gallo A."/>
            <person name="Gournas C."/>
            <person name="Habgood R."/>
            <person name="Hainaut M."/>
            <person name="Harispe M.L."/>
            <person name="Henrissat B."/>
            <person name="Hilden K.S."/>
            <person name="Hope R."/>
            <person name="Hossain A."/>
            <person name="Karabika E."/>
            <person name="Karaffa L."/>
            <person name="Karanyi Z."/>
            <person name="Krasevec N."/>
            <person name="Kuo A."/>
            <person name="Kusch H."/>
            <person name="LaButti K."/>
            <person name="Lagendijk E.L."/>
            <person name="Lapidus A."/>
            <person name="Levasseur A."/>
            <person name="Lindquist E."/>
            <person name="Lipzen A."/>
            <person name="Logrieco A.F."/>
            <person name="MacCabe A."/>
            <person name="Maekelae M.R."/>
            <person name="Malavazi I."/>
            <person name="Melin P."/>
            <person name="Meyer V."/>
            <person name="Mielnichuk N."/>
            <person name="Miskei M."/>
            <person name="Molnar A.P."/>
            <person name="Mule G."/>
            <person name="Ngan C.Y."/>
            <person name="Orejas M."/>
            <person name="Orosz E."/>
            <person name="Ouedraogo J.P."/>
            <person name="Overkamp K.M."/>
            <person name="Park H.-S."/>
            <person name="Perrone G."/>
            <person name="Piumi F."/>
            <person name="Punt P.J."/>
            <person name="Ram A.F."/>
            <person name="Ramon A."/>
            <person name="Rauscher S."/>
            <person name="Record E."/>
            <person name="Riano-Pachon D.M."/>
            <person name="Robert V."/>
            <person name="Roehrig J."/>
            <person name="Ruller R."/>
            <person name="Salamov A."/>
            <person name="Salih N.S."/>
            <person name="Samson R.A."/>
            <person name="Sandor E."/>
            <person name="Sanguinetti M."/>
            <person name="Schuetze T."/>
            <person name="Sepcic K."/>
            <person name="Shelest E."/>
            <person name="Sherlock G."/>
            <person name="Sophianopoulou V."/>
            <person name="Squina F.M."/>
            <person name="Sun H."/>
            <person name="Susca A."/>
            <person name="Todd R.B."/>
            <person name="Tsang A."/>
            <person name="Unkles S.E."/>
            <person name="van de Wiele N."/>
            <person name="van Rossen-Uffink D."/>
            <person name="Oliveira J.V."/>
            <person name="Vesth T.C."/>
            <person name="Visser J."/>
            <person name="Yu J.-H."/>
            <person name="Zhou M."/>
            <person name="Andersen M.R."/>
            <person name="Archer D.B."/>
            <person name="Baker S.E."/>
            <person name="Benoit I."/>
            <person name="Brakhage A.A."/>
            <person name="Braus G.H."/>
            <person name="Fischer R."/>
            <person name="Frisvad J.C."/>
            <person name="Goldman G.H."/>
            <person name="Houbraken J."/>
            <person name="Oakley B."/>
            <person name="Pocsi I."/>
            <person name="Scazzocchio C."/>
            <person name="Seiboth B."/>
            <person name="vanKuyk P.A."/>
            <person name="Wortman J."/>
            <person name="Dyer P.S."/>
            <person name="Grigoriev I.V."/>
        </authorList>
    </citation>
    <scope>NUCLEOTIDE SEQUENCE [LARGE SCALE GENOMIC DNA]</scope>
    <source>
        <strain evidence="2">CBS 106.47</strain>
    </source>
</reference>
<dbReference type="Proteomes" id="UP000184063">
    <property type="component" value="Unassembled WGS sequence"/>
</dbReference>
<dbReference type="EMBL" id="KV878247">
    <property type="protein sequence ID" value="OJZ82651.1"/>
    <property type="molecule type" value="Genomic_DNA"/>
</dbReference>
<dbReference type="VEuPathDB" id="FungiDB:ASPFODRAFT_329621"/>
<name>A0A1M3T7D4_ASPLC</name>
<accession>A0A1M3T7D4</accession>
<sequence>MKSRAFVSSCSFFALPWSLIIFSRTTSYLARLSFPLQGQIVAPNRSVCTSLRHAIFLRARHWTATRTNPRTWLKLEST</sequence>
<protein>
    <submittedName>
        <fullName evidence="1">Uncharacterized protein</fullName>
    </submittedName>
</protein>